<evidence type="ECO:0000256" key="4">
    <source>
        <dbReference type="ARBA" id="ARBA00023125"/>
    </source>
</evidence>
<evidence type="ECO:0000256" key="3">
    <source>
        <dbReference type="ARBA" id="ARBA00023082"/>
    </source>
</evidence>
<dbReference type="Proteomes" id="UP000564629">
    <property type="component" value="Unassembled WGS sequence"/>
</dbReference>
<dbReference type="InterPro" id="IPR014284">
    <property type="entry name" value="RNA_pol_sigma-70_dom"/>
</dbReference>
<dbReference type="Pfam" id="PF08281">
    <property type="entry name" value="Sigma70_r4_2"/>
    <property type="match status" value="1"/>
</dbReference>
<dbReference type="InterPro" id="IPR036388">
    <property type="entry name" value="WH-like_DNA-bd_sf"/>
</dbReference>
<proteinExistence type="inferred from homology"/>
<dbReference type="Pfam" id="PF04542">
    <property type="entry name" value="Sigma70_r2"/>
    <property type="match status" value="1"/>
</dbReference>
<dbReference type="InterPro" id="IPR039425">
    <property type="entry name" value="RNA_pol_sigma-70-like"/>
</dbReference>
<keyword evidence="2" id="KW-0805">Transcription regulation</keyword>
<evidence type="ECO:0000259" key="6">
    <source>
        <dbReference type="Pfam" id="PF04542"/>
    </source>
</evidence>
<dbReference type="PANTHER" id="PTHR43133:SF50">
    <property type="entry name" value="ECF RNA POLYMERASE SIGMA FACTOR SIGM"/>
    <property type="match status" value="1"/>
</dbReference>
<organism evidence="8 10">
    <name type="scientific">Cellulomonas hominis</name>
    <dbReference type="NCBI Taxonomy" id="156981"/>
    <lineage>
        <taxon>Bacteria</taxon>
        <taxon>Bacillati</taxon>
        <taxon>Actinomycetota</taxon>
        <taxon>Actinomycetes</taxon>
        <taxon>Micrococcales</taxon>
        <taxon>Cellulomonadaceae</taxon>
        <taxon>Cellulomonas</taxon>
    </lineage>
</organism>
<protein>
    <submittedName>
        <fullName evidence="9">RNA polymerase sigma-70 factor (ECF subfamily)</fullName>
    </submittedName>
</protein>
<dbReference type="OrthoDB" id="3688906at2"/>
<dbReference type="InterPro" id="IPR013325">
    <property type="entry name" value="RNA_pol_sigma_r2"/>
</dbReference>
<dbReference type="AlphaFoldDB" id="A0A511FBG4"/>
<dbReference type="SUPFAM" id="SSF88946">
    <property type="entry name" value="Sigma2 domain of RNA polymerase sigma factors"/>
    <property type="match status" value="1"/>
</dbReference>
<dbReference type="GO" id="GO:0003677">
    <property type="term" value="F:DNA binding"/>
    <property type="evidence" value="ECO:0007669"/>
    <property type="project" value="UniProtKB-KW"/>
</dbReference>
<evidence type="ECO:0000313" key="11">
    <source>
        <dbReference type="Proteomes" id="UP000564629"/>
    </source>
</evidence>
<comment type="similarity">
    <text evidence="1">Belongs to the sigma-70 factor family. ECF subfamily.</text>
</comment>
<dbReference type="RefSeq" id="WP_146833778.1">
    <property type="nucleotide sequence ID" value="NZ_BJVQ01000006.1"/>
</dbReference>
<dbReference type="Gene3D" id="1.10.1740.10">
    <property type="match status" value="1"/>
</dbReference>
<dbReference type="InterPro" id="IPR013249">
    <property type="entry name" value="RNA_pol_sigma70_r4_t2"/>
</dbReference>
<accession>A0A511FBG4</accession>
<dbReference type="InterPro" id="IPR007627">
    <property type="entry name" value="RNA_pol_sigma70_r2"/>
</dbReference>
<comment type="caution">
    <text evidence="8">The sequence shown here is derived from an EMBL/GenBank/DDBJ whole genome shotgun (WGS) entry which is preliminary data.</text>
</comment>
<dbReference type="GO" id="GO:0006352">
    <property type="term" value="P:DNA-templated transcription initiation"/>
    <property type="evidence" value="ECO:0007669"/>
    <property type="project" value="InterPro"/>
</dbReference>
<dbReference type="InterPro" id="IPR013324">
    <property type="entry name" value="RNA_pol_sigma_r3/r4-like"/>
</dbReference>
<dbReference type="GO" id="GO:0016987">
    <property type="term" value="F:sigma factor activity"/>
    <property type="evidence" value="ECO:0007669"/>
    <property type="project" value="UniProtKB-KW"/>
</dbReference>
<dbReference type="PANTHER" id="PTHR43133">
    <property type="entry name" value="RNA POLYMERASE ECF-TYPE SIGMA FACTO"/>
    <property type="match status" value="1"/>
</dbReference>
<evidence type="ECO:0000256" key="1">
    <source>
        <dbReference type="ARBA" id="ARBA00010641"/>
    </source>
</evidence>
<feature type="domain" description="RNA polymerase sigma-70 region 2" evidence="6">
    <location>
        <begin position="11"/>
        <end position="76"/>
    </location>
</feature>
<dbReference type="EMBL" id="BJVQ01000006">
    <property type="protein sequence ID" value="GEL45627.1"/>
    <property type="molecule type" value="Genomic_DNA"/>
</dbReference>
<dbReference type="SUPFAM" id="SSF88659">
    <property type="entry name" value="Sigma3 and sigma4 domains of RNA polymerase sigma factors"/>
    <property type="match status" value="1"/>
</dbReference>
<dbReference type="Proteomes" id="UP000321723">
    <property type="component" value="Unassembled WGS sequence"/>
</dbReference>
<gene>
    <name evidence="8" type="ORF">CHO01_07430</name>
    <name evidence="9" type="ORF">HNR08_001172</name>
</gene>
<reference evidence="9 11" key="2">
    <citation type="submission" date="2020-08" db="EMBL/GenBank/DDBJ databases">
        <title>Sequencing the genomes of 1000 actinobacteria strains.</title>
        <authorList>
            <person name="Klenk H.-P."/>
        </authorList>
    </citation>
    <scope>NUCLEOTIDE SEQUENCE [LARGE SCALE GENOMIC DNA]</scope>
    <source>
        <strain evidence="9 11">DSM 9581</strain>
    </source>
</reference>
<evidence type="ECO:0000256" key="2">
    <source>
        <dbReference type="ARBA" id="ARBA00023015"/>
    </source>
</evidence>
<keyword evidence="4" id="KW-0238">DNA-binding</keyword>
<keyword evidence="5" id="KW-0804">Transcription</keyword>
<evidence type="ECO:0000256" key="5">
    <source>
        <dbReference type="ARBA" id="ARBA00023163"/>
    </source>
</evidence>
<evidence type="ECO:0000259" key="7">
    <source>
        <dbReference type="Pfam" id="PF08281"/>
    </source>
</evidence>
<dbReference type="NCBIfam" id="TIGR02937">
    <property type="entry name" value="sigma70-ECF"/>
    <property type="match status" value="1"/>
</dbReference>
<evidence type="ECO:0000313" key="9">
    <source>
        <dbReference type="EMBL" id="MBB5472436.1"/>
    </source>
</evidence>
<reference evidence="8 10" key="1">
    <citation type="submission" date="2019-07" db="EMBL/GenBank/DDBJ databases">
        <title>Whole genome shotgun sequence of Cellulomonas hominis NBRC 16055.</title>
        <authorList>
            <person name="Hosoyama A."/>
            <person name="Uohara A."/>
            <person name="Ohji S."/>
            <person name="Ichikawa N."/>
        </authorList>
    </citation>
    <scope>NUCLEOTIDE SEQUENCE [LARGE SCALE GENOMIC DNA]</scope>
    <source>
        <strain evidence="8 10">NBRC 16055</strain>
    </source>
</reference>
<feature type="domain" description="RNA polymerase sigma factor 70 region 4 type 2" evidence="7">
    <location>
        <begin position="103"/>
        <end position="153"/>
    </location>
</feature>
<evidence type="ECO:0000313" key="8">
    <source>
        <dbReference type="EMBL" id="GEL45627.1"/>
    </source>
</evidence>
<dbReference type="EMBL" id="JACHDN010000001">
    <property type="protein sequence ID" value="MBB5472436.1"/>
    <property type="molecule type" value="Genomic_DNA"/>
</dbReference>
<keyword evidence="3" id="KW-0731">Sigma factor</keyword>
<name>A0A511FBG4_9CELL</name>
<dbReference type="Gene3D" id="1.10.10.10">
    <property type="entry name" value="Winged helix-like DNA-binding domain superfamily/Winged helix DNA-binding domain"/>
    <property type="match status" value="1"/>
</dbReference>
<keyword evidence="10" id="KW-1185">Reference proteome</keyword>
<sequence>MAWQEQVTTFVAERGPALVGYARLLTGDHDSAQDLVQEALARAWSRRRAGTDITSLEGYVRAAVLTAYLDQYRRRRLWQGRAHLFAAPDAEPARSGATDDAVDLAEALRRLPPRERACVVLRFYDDLTVAGIAARLEVSEGAVKRYLSDGTRRLGALLGEPGPLAETVEVRTEDRR</sequence>
<dbReference type="CDD" id="cd06171">
    <property type="entry name" value="Sigma70_r4"/>
    <property type="match status" value="1"/>
</dbReference>
<evidence type="ECO:0000313" key="10">
    <source>
        <dbReference type="Proteomes" id="UP000321723"/>
    </source>
</evidence>